<protein>
    <submittedName>
        <fullName evidence="11">Uncharacterized protein</fullName>
    </submittedName>
</protein>
<dbReference type="Pfam" id="PF00611">
    <property type="entry name" value="FCH"/>
    <property type="match status" value="1"/>
</dbReference>
<evidence type="ECO:0000256" key="4">
    <source>
        <dbReference type="ARBA" id="ARBA00023054"/>
    </source>
</evidence>
<keyword evidence="2" id="KW-0479">Metal-binding</keyword>
<dbReference type="CDD" id="cd20824">
    <property type="entry name" value="C1_SpBZZ1-like"/>
    <property type="match status" value="1"/>
</dbReference>
<dbReference type="Proteomes" id="UP001211065">
    <property type="component" value="Unassembled WGS sequence"/>
</dbReference>
<evidence type="ECO:0000256" key="7">
    <source>
        <dbReference type="SAM" id="Coils"/>
    </source>
</evidence>
<evidence type="ECO:0000256" key="1">
    <source>
        <dbReference type="ARBA" id="ARBA00022443"/>
    </source>
</evidence>
<comment type="caution">
    <text evidence="11">The sequence shown here is derived from an EMBL/GenBank/DDBJ whole genome shotgun (WGS) entry which is preliminary data.</text>
</comment>
<reference evidence="11" key="1">
    <citation type="submission" date="2020-05" db="EMBL/GenBank/DDBJ databases">
        <title>Phylogenomic resolution of chytrid fungi.</title>
        <authorList>
            <person name="Stajich J.E."/>
            <person name="Amses K."/>
            <person name="Simmons R."/>
            <person name="Seto K."/>
            <person name="Myers J."/>
            <person name="Bonds A."/>
            <person name="Quandt C.A."/>
            <person name="Barry K."/>
            <person name="Liu P."/>
            <person name="Grigoriev I."/>
            <person name="Longcore J.E."/>
            <person name="James T.Y."/>
        </authorList>
    </citation>
    <scope>NUCLEOTIDE SEQUENCE</scope>
    <source>
        <strain evidence="11">JEL0476</strain>
    </source>
</reference>
<sequence>MKRSTLELETEKFGEELQDIKGTDQFLSNSVHFMHEVKEFMKERSEIEKEYSKKLENLAKKYTKTAFKRTSNVNSGSIVKNYIDKDIFDSFGENTLENTWNAILTQLEKSAVHHSSFSESLLSDIAEKLKCLAAKKENSRKKQILFIQKLVQERDKIYHEQEEKKKAYDEACYNVEQAKLKYDRSMDEKQQDKAKKQFHLEIMEMNNQKNLYLISVKISNLIKEKYYKKDLDYFLNQQKLLNKSKIDNFQNILMDYINLERSKIETYLKIDIGLSESFTKKINGNSDMELFLIKNGCFSNKAKFEKLCFENEFSFSPCGFWKDSDQFVEDKFSKNFLLNKLLKLKKLYFEMESENDKNIKIQKGLLKLEEVYLNNPAVGDLDAVQESIRELKNELTLFEYQCNKVESEIDILKSLVEENENDANHVFIKSSFAIPTTCEYCSYSIWGVRKLGYFCKTCNIRVHEKCEAKVSPICLGNNNKFKHQKKKDSISKSHLSTIQKQSINCVNDLQKKKDSTLTVFENEILNKNEENCNQNRTGELKARILYDYRAAQKMGDVSVNEFSELTVMEGEIVDILSPDSGSGWTLVKSHINNSQGMIPTSYMAMVDGDLEKGNAGRHCFTEASVSTCTRDDNSLNLEFLIDEKKKTTALEDEKWIAAFDYVKAGAGEVSLKEGDIIKVLDDIEVAMCSGWINILTPQGEKGIVPLSYLDKIDS</sequence>
<dbReference type="Pfam" id="PF00130">
    <property type="entry name" value="C1_1"/>
    <property type="match status" value="1"/>
</dbReference>
<dbReference type="InterPro" id="IPR001452">
    <property type="entry name" value="SH3_domain"/>
</dbReference>
<gene>
    <name evidence="11" type="ORF">HK099_004313</name>
</gene>
<evidence type="ECO:0000259" key="8">
    <source>
        <dbReference type="PROSITE" id="PS50002"/>
    </source>
</evidence>
<evidence type="ECO:0000259" key="10">
    <source>
        <dbReference type="PROSITE" id="PS51741"/>
    </source>
</evidence>
<accession>A0AAD5UBJ0</accession>
<feature type="coiled-coil region" evidence="7">
    <location>
        <begin position="381"/>
        <end position="422"/>
    </location>
</feature>
<dbReference type="GO" id="GO:0046872">
    <property type="term" value="F:metal ion binding"/>
    <property type="evidence" value="ECO:0007669"/>
    <property type="project" value="UniProtKB-KW"/>
</dbReference>
<feature type="domain" description="SH3" evidence="8">
    <location>
        <begin position="537"/>
        <end position="608"/>
    </location>
</feature>
<proteinExistence type="predicted"/>
<dbReference type="GO" id="GO:0030864">
    <property type="term" value="C:cortical actin cytoskeleton"/>
    <property type="evidence" value="ECO:0007669"/>
    <property type="project" value="UniProtKB-ARBA"/>
</dbReference>
<evidence type="ECO:0000256" key="2">
    <source>
        <dbReference type="ARBA" id="ARBA00022723"/>
    </source>
</evidence>
<dbReference type="InterPro" id="IPR057870">
    <property type="entry name" value="HR1_TOCA"/>
</dbReference>
<dbReference type="SUPFAM" id="SSF103657">
    <property type="entry name" value="BAR/IMD domain-like"/>
    <property type="match status" value="1"/>
</dbReference>
<dbReference type="GO" id="GO:0030833">
    <property type="term" value="P:regulation of actin filament polymerization"/>
    <property type="evidence" value="ECO:0007669"/>
    <property type="project" value="TreeGrafter"/>
</dbReference>
<name>A0AAD5UBJ0_9FUNG</name>
<dbReference type="InterPro" id="IPR031160">
    <property type="entry name" value="F_BAR_dom"/>
</dbReference>
<dbReference type="PROSITE" id="PS50081">
    <property type="entry name" value="ZF_DAG_PE_2"/>
    <property type="match status" value="1"/>
</dbReference>
<feature type="domain" description="F-BAR" evidence="10">
    <location>
        <begin position="6"/>
        <end position="286"/>
    </location>
</feature>
<dbReference type="Pfam" id="PF25610">
    <property type="entry name" value="HR1_TOCA"/>
    <property type="match status" value="1"/>
</dbReference>
<dbReference type="SUPFAM" id="SSF57889">
    <property type="entry name" value="Cysteine-rich domain"/>
    <property type="match status" value="1"/>
</dbReference>
<dbReference type="PROSITE" id="PS51741">
    <property type="entry name" value="F_BAR"/>
    <property type="match status" value="1"/>
</dbReference>
<evidence type="ECO:0000256" key="3">
    <source>
        <dbReference type="ARBA" id="ARBA00022833"/>
    </source>
</evidence>
<keyword evidence="3" id="KW-0862">Zinc</keyword>
<feature type="domain" description="SH3" evidence="8">
    <location>
        <begin position="650"/>
        <end position="714"/>
    </location>
</feature>
<keyword evidence="12" id="KW-1185">Reference proteome</keyword>
<dbReference type="Gene3D" id="1.20.1270.60">
    <property type="entry name" value="Arfaptin homology (AH) domain/BAR domain"/>
    <property type="match status" value="1"/>
</dbReference>
<dbReference type="SMART" id="SM00055">
    <property type="entry name" value="FCH"/>
    <property type="match status" value="1"/>
</dbReference>
<dbReference type="InterPro" id="IPR046349">
    <property type="entry name" value="C1-like_sf"/>
</dbReference>
<dbReference type="Gene3D" id="3.30.60.20">
    <property type="match status" value="1"/>
</dbReference>
<dbReference type="InterPro" id="IPR001060">
    <property type="entry name" value="FCH_dom"/>
</dbReference>
<keyword evidence="4 6" id="KW-0175">Coiled coil</keyword>
<dbReference type="GO" id="GO:0030036">
    <property type="term" value="P:actin cytoskeleton organization"/>
    <property type="evidence" value="ECO:0007669"/>
    <property type="project" value="UniProtKB-ARBA"/>
</dbReference>
<evidence type="ECO:0000256" key="5">
    <source>
        <dbReference type="PROSITE-ProRule" id="PRU00192"/>
    </source>
</evidence>
<evidence type="ECO:0000259" key="9">
    <source>
        <dbReference type="PROSITE" id="PS50081"/>
    </source>
</evidence>
<dbReference type="SUPFAM" id="SSF50044">
    <property type="entry name" value="SH3-domain"/>
    <property type="match status" value="2"/>
</dbReference>
<dbReference type="PRINTS" id="PR00452">
    <property type="entry name" value="SH3DOMAIN"/>
</dbReference>
<dbReference type="AlphaFoldDB" id="A0AAD5UBJ0"/>
<dbReference type="PROSITE" id="PS00479">
    <property type="entry name" value="ZF_DAG_PE_1"/>
    <property type="match status" value="1"/>
</dbReference>
<evidence type="ECO:0000256" key="6">
    <source>
        <dbReference type="PROSITE-ProRule" id="PRU01077"/>
    </source>
</evidence>
<evidence type="ECO:0000313" key="12">
    <source>
        <dbReference type="Proteomes" id="UP001211065"/>
    </source>
</evidence>
<keyword evidence="1 5" id="KW-0728">SH3 domain</keyword>
<dbReference type="InterPro" id="IPR036028">
    <property type="entry name" value="SH3-like_dom_sf"/>
</dbReference>
<dbReference type="InterPro" id="IPR002219">
    <property type="entry name" value="PKC_DAG/PE"/>
</dbReference>
<organism evidence="11 12">
    <name type="scientific">Clydaea vesicula</name>
    <dbReference type="NCBI Taxonomy" id="447962"/>
    <lineage>
        <taxon>Eukaryota</taxon>
        <taxon>Fungi</taxon>
        <taxon>Fungi incertae sedis</taxon>
        <taxon>Chytridiomycota</taxon>
        <taxon>Chytridiomycota incertae sedis</taxon>
        <taxon>Chytridiomycetes</taxon>
        <taxon>Lobulomycetales</taxon>
        <taxon>Lobulomycetaceae</taxon>
        <taxon>Clydaea</taxon>
    </lineage>
</organism>
<feature type="domain" description="Phorbol-ester/DAG-type" evidence="9">
    <location>
        <begin position="424"/>
        <end position="474"/>
    </location>
</feature>
<dbReference type="Pfam" id="PF07653">
    <property type="entry name" value="SH3_2"/>
    <property type="match status" value="1"/>
</dbReference>
<dbReference type="PANTHER" id="PTHR15735">
    <property type="entry name" value="FCH AND DOUBLE SH3 DOMAINS PROTEIN"/>
    <property type="match status" value="1"/>
</dbReference>
<evidence type="ECO:0000313" key="11">
    <source>
        <dbReference type="EMBL" id="KAJ3228320.1"/>
    </source>
</evidence>
<dbReference type="EMBL" id="JADGJW010000003">
    <property type="protein sequence ID" value="KAJ3228320.1"/>
    <property type="molecule type" value="Genomic_DNA"/>
</dbReference>
<dbReference type="Gene3D" id="6.10.140.470">
    <property type="match status" value="1"/>
</dbReference>
<dbReference type="PROSITE" id="PS50002">
    <property type="entry name" value="SH3"/>
    <property type="match status" value="2"/>
</dbReference>
<dbReference type="SMART" id="SM00326">
    <property type="entry name" value="SH3"/>
    <property type="match status" value="2"/>
</dbReference>
<dbReference type="SMART" id="SM00109">
    <property type="entry name" value="C1"/>
    <property type="match status" value="1"/>
</dbReference>
<dbReference type="PANTHER" id="PTHR15735:SF21">
    <property type="entry name" value="PROTEIN NERVOUS WRECK"/>
    <property type="match status" value="1"/>
</dbReference>
<dbReference type="Gene3D" id="2.30.30.40">
    <property type="entry name" value="SH3 Domains"/>
    <property type="match status" value="2"/>
</dbReference>
<dbReference type="InterPro" id="IPR027267">
    <property type="entry name" value="AH/BAR_dom_sf"/>
</dbReference>